<dbReference type="SUPFAM" id="SSF47413">
    <property type="entry name" value="lambda repressor-like DNA-binding domains"/>
    <property type="match status" value="1"/>
</dbReference>
<evidence type="ECO:0000259" key="5">
    <source>
        <dbReference type="PROSITE" id="PS50932"/>
    </source>
</evidence>
<dbReference type="InterPro" id="IPR001387">
    <property type="entry name" value="Cro/C1-type_HTH"/>
</dbReference>
<keyword evidence="3" id="KW-0238">DNA-binding</keyword>
<evidence type="ECO:0000313" key="8">
    <source>
        <dbReference type="Proteomes" id="UP001321486"/>
    </source>
</evidence>
<dbReference type="SUPFAM" id="SSF53822">
    <property type="entry name" value="Periplasmic binding protein-like I"/>
    <property type="match status" value="1"/>
</dbReference>
<feature type="domain" description="HTH lacI-type" evidence="5">
    <location>
        <begin position="1"/>
        <end position="59"/>
    </location>
</feature>
<dbReference type="CDD" id="cd01392">
    <property type="entry name" value="HTH_LacI"/>
    <property type="match status" value="1"/>
</dbReference>
<keyword evidence="4" id="KW-0804">Transcription</keyword>
<dbReference type="InterPro" id="IPR046335">
    <property type="entry name" value="LacI/GalR-like_sensor"/>
</dbReference>
<dbReference type="EMBL" id="AP027732">
    <property type="protein sequence ID" value="BDZ49383.1"/>
    <property type="molecule type" value="Genomic_DNA"/>
</dbReference>
<dbReference type="Pfam" id="PF13377">
    <property type="entry name" value="Peripla_BP_3"/>
    <property type="match status" value="1"/>
</dbReference>
<dbReference type="Gene3D" id="1.10.260.40">
    <property type="entry name" value="lambda repressor-like DNA-binding domains"/>
    <property type="match status" value="1"/>
</dbReference>
<gene>
    <name evidence="7" type="ORF">GCM10025867_16240</name>
</gene>
<evidence type="ECO:0000256" key="3">
    <source>
        <dbReference type="ARBA" id="ARBA00023125"/>
    </source>
</evidence>
<name>A0ABN6XZ36_9MICO</name>
<evidence type="ECO:0000313" key="7">
    <source>
        <dbReference type="EMBL" id="BDZ49383.1"/>
    </source>
</evidence>
<sequence>MTQRMIADMAGVSQSTVSLVLNGKADATRRIPAETRDRVLEVIRETTYVANPVARSLAGVSNNLIGVFTYEHAFPNDSTDFYTPLLTGVESAAEHLGADLLMFTSTPVLDGRRHLFHESSRLRLADGCLLLGREMDADDLARLVDSGYPFVAIGRRDAAAGRVPYVGVDYVSAAQALATLAVEAGHTRFASLHLSLTAESTTDRREGLLRGLAGHGALTELLAPEAGLDGAWRRVRESGATVLFVEDPLDAQKIHDFAVRDGVTVPDDLSLVVLGEHSRPRERAVDFTRLSAPRTALGSRAVALLDEVMNGSRGAAPLPRQQLLESSIVGGSTLSRPRAL</sequence>
<accession>A0ABN6XZ36</accession>
<dbReference type="Proteomes" id="UP001321486">
    <property type="component" value="Chromosome"/>
</dbReference>
<dbReference type="InterPro" id="IPR028082">
    <property type="entry name" value="Peripla_BP_I"/>
</dbReference>
<dbReference type="PROSITE" id="PS50932">
    <property type="entry name" value="HTH_LACI_2"/>
    <property type="match status" value="1"/>
</dbReference>
<dbReference type="InterPro" id="IPR000843">
    <property type="entry name" value="HTH_LacI"/>
</dbReference>
<dbReference type="Pfam" id="PF00356">
    <property type="entry name" value="LacI"/>
    <property type="match status" value="1"/>
</dbReference>
<keyword evidence="2" id="KW-0805">Transcription regulation</keyword>
<dbReference type="Gene3D" id="3.40.50.2300">
    <property type="match status" value="2"/>
</dbReference>
<keyword evidence="8" id="KW-1185">Reference proteome</keyword>
<evidence type="ECO:0000256" key="2">
    <source>
        <dbReference type="ARBA" id="ARBA00023015"/>
    </source>
</evidence>
<protein>
    <submittedName>
        <fullName evidence="7">LacI family transcriptional regulator</fullName>
    </submittedName>
</protein>
<dbReference type="PANTHER" id="PTHR30146:SF148">
    <property type="entry name" value="HTH-TYPE TRANSCRIPTIONAL REPRESSOR PURR-RELATED"/>
    <property type="match status" value="1"/>
</dbReference>
<evidence type="ECO:0000256" key="4">
    <source>
        <dbReference type="ARBA" id="ARBA00023163"/>
    </source>
</evidence>
<dbReference type="InterPro" id="IPR010982">
    <property type="entry name" value="Lambda_DNA-bd_dom_sf"/>
</dbReference>
<evidence type="ECO:0000259" key="6">
    <source>
        <dbReference type="PROSITE" id="PS50943"/>
    </source>
</evidence>
<proteinExistence type="predicted"/>
<dbReference type="PROSITE" id="PS50943">
    <property type="entry name" value="HTH_CROC1"/>
    <property type="match status" value="1"/>
</dbReference>
<evidence type="ECO:0000256" key="1">
    <source>
        <dbReference type="ARBA" id="ARBA00022491"/>
    </source>
</evidence>
<dbReference type="SMART" id="SM00354">
    <property type="entry name" value="HTH_LACI"/>
    <property type="match status" value="1"/>
</dbReference>
<dbReference type="PANTHER" id="PTHR30146">
    <property type="entry name" value="LACI-RELATED TRANSCRIPTIONAL REPRESSOR"/>
    <property type="match status" value="1"/>
</dbReference>
<reference evidence="8" key="1">
    <citation type="journal article" date="2019" name="Int. J. Syst. Evol. Microbiol.">
        <title>The Global Catalogue of Microorganisms (GCM) 10K type strain sequencing project: providing services to taxonomists for standard genome sequencing and annotation.</title>
        <authorList>
            <consortium name="The Broad Institute Genomics Platform"/>
            <consortium name="The Broad Institute Genome Sequencing Center for Infectious Disease"/>
            <person name="Wu L."/>
            <person name="Ma J."/>
        </authorList>
    </citation>
    <scope>NUCLEOTIDE SEQUENCE [LARGE SCALE GENOMIC DNA]</scope>
    <source>
        <strain evidence="8">NBRC 108728</strain>
    </source>
</reference>
<organism evidence="7 8">
    <name type="scientific">Frondihabitans sucicola</name>
    <dbReference type="NCBI Taxonomy" id="1268041"/>
    <lineage>
        <taxon>Bacteria</taxon>
        <taxon>Bacillati</taxon>
        <taxon>Actinomycetota</taxon>
        <taxon>Actinomycetes</taxon>
        <taxon>Micrococcales</taxon>
        <taxon>Microbacteriaceae</taxon>
        <taxon>Frondihabitans</taxon>
    </lineage>
</organism>
<keyword evidence="1" id="KW-0678">Repressor</keyword>
<dbReference type="CDD" id="cd06267">
    <property type="entry name" value="PBP1_LacI_sugar_binding-like"/>
    <property type="match status" value="1"/>
</dbReference>
<feature type="domain" description="HTH cro/C1-type" evidence="6">
    <location>
        <begin position="1"/>
        <end position="28"/>
    </location>
</feature>